<keyword evidence="2" id="KW-0833">Ubl conjugation pathway</keyword>
<evidence type="ECO:0000256" key="1">
    <source>
        <dbReference type="ARBA" id="ARBA00011074"/>
    </source>
</evidence>
<feature type="domain" description="Deubiquitinating enzyme MINDY-3/4 conserved" evidence="3">
    <location>
        <begin position="318"/>
        <end position="629"/>
    </location>
</feature>
<name>A0ABY7G4Z3_MYAAR</name>
<evidence type="ECO:0000259" key="3">
    <source>
        <dbReference type="SMART" id="SM01174"/>
    </source>
</evidence>
<dbReference type="Proteomes" id="UP001164746">
    <property type="component" value="Chromosome 15"/>
</dbReference>
<dbReference type="PANTHER" id="PTHR12473:SF8">
    <property type="entry name" value="UBIQUITIN CARBOXYL-TERMINAL HYDROLASE MINDY-4-RELATED"/>
    <property type="match status" value="1"/>
</dbReference>
<accession>A0ABY7G4Z3</accession>
<comment type="similarity">
    <text evidence="1 2">Belongs to the MINDY deubiquitinase family. FAM188 subfamily.</text>
</comment>
<keyword evidence="2" id="KW-0788">Thiol protease</keyword>
<dbReference type="SMART" id="SM01174">
    <property type="entry name" value="DUF4205"/>
    <property type="match status" value="1"/>
</dbReference>
<comment type="function">
    <text evidence="2">Hydrolase that can remove 'Lys-48'-linked conjugated ubiquitin from proteins.</text>
</comment>
<dbReference type="PANTHER" id="PTHR12473">
    <property type="entry name" value="UBIQUITIN CARBOXYL-TERMINAL HYDROLASE MINDY-4-RELATED"/>
    <property type="match status" value="1"/>
</dbReference>
<dbReference type="EMBL" id="CP111026">
    <property type="protein sequence ID" value="WAR28434.1"/>
    <property type="molecule type" value="Genomic_DNA"/>
</dbReference>
<comment type="catalytic activity">
    <reaction evidence="2">
        <text>Thiol-dependent hydrolysis of ester, thioester, amide, peptide and isopeptide bonds formed by the C-terminal Gly of ubiquitin (a 76-residue protein attached to proteins as an intracellular targeting signal).</text>
        <dbReference type="EC" id="3.4.19.12"/>
    </reaction>
</comment>
<gene>
    <name evidence="4" type="ORF">MAR_014138</name>
</gene>
<sequence length="636" mass="70942">MTESTSYAIMTGKTSYAIMTGSTSCAIMTGKTSCAIMTGSTSYAIMTRKTSCAIMTRSTSYAITTGSTSCIIMTGKTSCAIMTVRSTSCAIMTGSTSYTIMTGSTSYTIMTGSTSYTIMTGKTSDAIMTGKTSYAIMTGSTSYAIMTGSTTSLCQPDRTVSTMSETESAAGGQQPATDRDNLDRLLRIFNGGTGVSMGDKLVRAIEAQAVYDSTQETQYECELADIILAAFKGCRFRSLPETKIRLEEAKRKVTINDPTPPPTTRLPQRVKTFYMDPTMDMSSRRDTIIIPNLTTKSARARSMIGGTPITKETAIALRKITVGSTVHSFSRDWRKAALVFQDESTKYPWGLQTHRNGARAFILCFQAYLMKHLLFGKNYISSFATRNALKPSDFERRKALSSAICEILWQAGSQTRCCLCLQQDTAFFDTDYTYRLDGVTEKINLYDFKKYSDLEILSTRIPTAVSCCSTVLFSPERYQNNEECLPGLMNLVITGRATQFYHNGNIIYDRDGNLLPQPLKGMRERSNIGSMLKTPKSPIWLTLLNGQWGLLFSNNLDLVSDWRVEHHFDLYYYTGLIQNTYAIITIDTRFTRRFRVKTAVARKREQEKIPPLEQAILSKWYGANVDWNGIYPFKLI</sequence>
<proteinExistence type="inferred from homology"/>
<dbReference type="Pfam" id="PF13898">
    <property type="entry name" value="MINDY-3_4_CD"/>
    <property type="match status" value="2"/>
</dbReference>
<evidence type="ECO:0000313" key="5">
    <source>
        <dbReference type="Proteomes" id="UP001164746"/>
    </source>
</evidence>
<evidence type="ECO:0000256" key="2">
    <source>
        <dbReference type="RuleBase" id="RU367088"/>
    </source>
</evidence>
<dbReference type="InterPro" id="IPR025257">
    <property type="entry name" value="MINDY-3/4_CD"/>
</dbReference>
<protein>
    <recommendedName>
        <fullName evidence="2">Ubiquitin carboxyl-terminal hydrolase MINDY</fullName>
        <ecNumber evidence="2">3.4.19.12</ecNumber>
    </recommendedName>
</protein>
<keyword evidence="2" id="KW-0378">Hydrolase</keyword>
<dbReference type="EC" id="3.4.19.12" evidence="2"/>
<organism evidence="4 5">
    <name type="scientific">Mya arenaria</name>
    <name type="common">Soft-shell clam</name>
    <dbReference type="NCBI Taxonomy" id="6604"/>
    <lineage>
        <taxon>Eukaryota</taxon>
        <taxon>Metazoa</taxon>
        <taxon>Spiralia</taxon>
        <taxon>Lophotrochozoa</taxon>
        <taxon>Mollusca</taxon>
        <taxon>Bivalvia</taxon>
        <taxon>Autobranchia</taxon>
        <taxon>Heteroconchia</taxon>
        <taxon>Euheterodonta</taxon>
        <taxon>Imparidentia</taxon>
        <taxon>Neoheterodontei</taxon>
        <taxon>Myida</taxon>
        <taxon>Myoidea</taxon>
        <taxon>Myidae</taxon>
        <taxon>Mya</taxon>
    </lineage>
</organism>
<keyword evidence="2" id="KW-0645">Protease</keyword>
<keyword evidence="5" id="KW-1185">Reference proteome</keyword>
<evidence type="ECO:0000313" key="4">
    <source>
        <dbReference type="EMBL" id="WAR28434.1"/>
    </source>
</evidence>
<reference evidence="4" key="1">
    <citation type="submission" date="2022-11" db="EMBL/GenBank/DDBJ databases">
        <title>Centuries of genome instability and evolution in soft-shell clam transmissible cancer (bioRxiv).</title>
        <authorList>
            <person name="Hart S.F.M."/>
            <person name="Yonemitsu M.A."/>
            <person name="Giersch R.M."/>
            <person name="Beal B.F."/>
            <person name="Arriagada G."/>
            <person name="Davis B.W."/>
            <person name="Ostrander E.A."/>
            <person name="Goff S.P."/>
            <person name="Metzger M.J."/>
        </authorList>
    </citation>
    <scope>NUCLEOTIDE SEQUENCE</scope>
    <source>
        <strain evidence="4">MELC-2E11</strain>
        <tissue evidence="4">Siphon/mantle</tissue>
    </source>
</reference>
<dbReference type="InterPro" id="IPR039785">
    <property type="entry name" value="MINY3/4"/>
</dbReference>